<feature type="domain" description="Protein kinase" evidence="6">
    <location>
        <begin position="9"/>
        <end position="291"/>
    </location>
</feature>
<dbReference type="FunFam" id="3.30.200.20:FF:000271">
    <property type="entry name" value="MAPK/MAK/MRK overlapping kinase"/>
    <property type="match status" value="1"/>
</dbReference>
<dbReference type="Pfam" id="PF00069">
    <property type="entry name" value="Pkinase"/>
    <property type="match status" value="1"/>
</dbReference>
<dbReference type="OrthoDB" id="2158884at2759"/>
<dbReference type="GO" id="GO:0005524">
    <property type="term" value="F:ATP binding"/>
    <property type="evidence" value="ECO:0007669"/>
    <property type="project" value="UniProtKB-KW"/>
</dbReference>
<dbReference type="EMBL" id="MPUH01001756">
    <property type="protein sequence ID" value="OMJ66300.1"/>
    <property type="molecule type" value="Genomic_DNA"/>
</dbReference>
<protein>
    <recommendedName>
        <fullName evidence="6">Protein kinase domain-containing protein</fullName>
    </recommendedName>
</protein>
<dbReference type="InterPro" id="IPR000719">
    <property type="entry name" value="Prot_kinase_dom"/>
</dbReference>
<evidence type="ECO:0000313" key="8">
    <source>
        <dbReference type="Proteomes" id="UP000187209"/>
    </source>
</evidence>
<dbReference type="SMART" id="SM00220">
    <property type="entry name" value="S_TKc"/>
    <property type="match status" value="1"/>
</dbReference>
<keyword evidence="4" id="KW-0418">Kinase</keyword>
<evidence type="ECO:0000256" key="5">
    <source>
        <dbReference type="ARBA" id="ARBA00022840"/>
    </source>
</evidence>
<evidence type="ECO:0000259" key="6">
    <source>
        <dbReference type="PROSITE" id="PS50011"/>
    </source>
</evidence>
<sequence>MESIAYLEYRFISKKGEGTFSDVIKAQNTLTGKFVAIKCMKNKFESIKQVNNLPEILALRRLSPHPHIVRLLEIIFDESRGFLGLVFELMDMNMYEYIKDRKQYLPEIKIKHYMYQMFVAIEHMHRNNIFHRDIKPENVLVAGEVAKLADLGSCKSMTSQMPCTEYISTRWYRSPECLMTDGYYDFKMDVWGAGCVFFEVLALYPLFQGTNELDQVKKIHDILGTPDEQVLKDFEAKATHMKFDFPRQKGTGIDVLIPHVSILCRDLINKMLTYKTSERLTMAEVLKHSYFKSYFENPQTLVVDYTLSSSSYIEKSSNILPPIKNSFPKKKDKIKAENSNKTLGFLENSPYSVKKSILELRKAYAPTNNKFYKSSY</sequence>
<proteinExistence type="predicted"/>
<evidence type="ECO:0000256" key="3">
    <source>
        <dbReference type="ARBA" id="ARBA00022741"/>
    </source>
</evidence>
<dbReference type="PROSITE" id="PS00108">
    <property type="entry name" value="PROTEIN_KINASE_ST"/>
    <property type="match status" value="1"/>
</dbReference>
<dbReference type="AlphaFoldDB" id="A0A1R2APH7"/>
<dbReference type="InterPro" id="IPR050117">
    <property type="entry name" value="MAPK"/>
</dbReference>
<dbReference type="PROSITE" id="PS50011">
    <property type="entry name" value="PROTEIN_KINASE_DOM"/>
    <property type="match status" value="1"/>
</dbReference>
<dbReference type="CDD" id="cd07831">
    <property type="entry name" value="STKc_MOK"/>
    <property type="match status" value="1"/>
</dbReference>
<dbReference type="Gene3D" id="3.30.200.20">
    <property type="entry name" value="Phosphorylase Kinase, domain 1"/>
    <property type="match status" value="1"/>
</dbReference>
<dbReference type="InterPro" id="IPR008271">
    <property type="entry name" value="Ser/Thr_kinase_AS"/>
</dbReference>
<dbReference type="GO" id="GO:0004674">
    <property type="term" value="F:protein serine/threonine kinase activity"/>
    <property type="evidence" value="ECO:0007669"/>
    <property type="project" value="UniProtKB-KW"/>
</dbReference>
<dbReference type="PANTHER" id="PTHR24055">
    <property type="entry name" value="MITOGEN-ACTIVATED PROTEIN KINASE"/>
    <property type="match status" value="1"/>
</dbReference>
<dbReference type="Proteomes" id="UP000187209">
    <property type="component" value="Unassembled WGS sequence"/>
</dbReference>
<dbReference type="FunFam" id="1.10.510.10:FF:000624">
    <property type="entry name" value="Mitogen-activated protein kinase"/>
    <property type="match status" value="1"/>
</dbReference>
<organism evidence="7 8">
    <name type="scientific">Stentor coeruleus</name>
    <dbReference type="NCBI Taxonomy" id="5963"/>
    <lineage>
        <taxon>Eukaryota</taxon>
        <taxon>Sar</taxon>
        <taxon>Alveolata</taxon>
        <taxon>Ciliophora</taxon>
        <taxon>Postciliodesmatophora</taxon>
        <taxon>Heterotrichea</taxon>
        <taxon>Heterotrichida</taxon>
        <taxon>Stentoridae</taxon>
        <taxon>Stentor</taxon>
    </lineage>
</organism>
<dbReference type="InterPro" id="IPR011009">
    <property type="entry name" value="Kinase-like_dom_sf"/>
</dbReference>
<evidence type="ECO:0000256" key="2">
    <source>
        <dbReference type="ARBA" id="ARBA00022679"/>
    </source>
</evidence>
<evidence type="ECO:0000256" key="4">
    <source>
        <dbReference type="ARBA" id="ARBA00022777"/>
    </source>
</evidence>
<accession>A0A1R2APH7</accession>
<keyword evidence="1" id="KW-0723">Serine/threonine-protein kinase</keyword>
<keyword evidence="5" id="KW-0067">ATP-binding</keyword>
<keyword evidence="2" id="KW-0808">Transferase</keyword>
<gene>
    <name evidence="7" type="ORF">SteCoe_36899</name>
</gene>
<evidence type="ECO:0000256" key="1">
    <source>
        <dbReference type="ARBA" id="ARBA00022527"/>
    </source>
</evidence>
<name>A0A1R2APH7_9CILI</name>
<comment type="caution">
    <text evidence="7">The sequence shown here is derived from an EMBL/GenBank/DDBJ whole genome shotgun (WGS) entry which is preliminary data.</text>
</comment>
<dbReference type="SUPFAM" id="SSF56112">
    <property type="entry name" value="Protein kinase-like (PK-like)"/>
    <property type="match status" value="1"/>
</dbReference>
<dbReference type="Gene3D" id="1.10.510.10">
    <property type="entry name" value="Transferase(Phosphotransferase) domain 1"/>
    <property type="match status" value="1"/>
</dbReference>
<evidence type="ECO:0000313" key="7">
    <source>
        <dbReference type="EMBL" id="OMJ66300.1"/>
    </source>
</evidence>
<keyword evidence="8" id="KW-1185">Reference proteome</keyword>
<keyword evidence="3" id="KW-0547">Nucleotide-binding</keyword>
<reference evidence="7 8" key="1">
    <citation type="submission" date="2016-11" db="EMBL/GenBank/DDBJ databases">
        <title>The macronuclear genome of Stentor coeruleus: a giant cell with tiny introns.</title>
        <authorList>
            <person name="Slabodnick M."/>
            <person name="Ruby J.G."/>
            <person name="Reiff S.B."/>
            <person name="Swart E.C."/>
            <person name="Gosai S."/>
            <person name="Prabakaran S."/>
            <person name="Witkowska E."/>
            <person name="Larue G.E."/>
            <person name="Fisher S."/>
            <person name="Freeman R.M."/>
            <person name="Gunawardena J."/>
            <person name="Chu W."/>
            <person name="Stover N.A."/>
            <person name="Gregory B.D."/>
            <person name="Nowacki M."/>
            <person name="Derisi J."/>
            <person name="Roy S.W."/>
            <person name="Marshall W.F."/>
            <person name="Sood P."/>
        </authorList>
    </citation>
    <scope>NUCLEOTIDE SEQUENCE [LARGE SCALE GENOMIC DNA]</scope>
    <source>
        <strain evidence="7">WM001</strain>
    </source>
</reference>